<keyword evidence="4 6" id="KW-1133">Transmembrane helix</keyword>
<dbReference type="AlphaFoldDB" id="A0A1T4QY98"/>
<protein>
    <submittedName>
        <fullName evidence="8">Cytochrome c oxidase caa3 assembly factor (Caa3_CtaG)</fullName>
    </submittedName>
</protein>
<evidence type="ECO:0000256" key="4">
    <source>
        <dbReference type="ARBA" id="ARBA00022989"/>
    </source>
</evidence>
<sequence>MSSSWSCRALAFALCLGAPAVALAHGDHVPTLATAWTLSPWFLLPASVLLALYTVGLARLWRQAGIGRGVSWLQASGFGAGILALFLAAVWPLDAYGEWSLSAHMAQHMLLLALAPPLLLSGRPMGVVAHALPPRWSPRVHRAVAGLKSQVVAGLGLATLVHVGVMALWHLPAATGAALASEGVHWAMHGSFLLAGLWFWTAMLHRLRDASTGAGPALLAVVAVMMAMGFMGALLTFSRRPLYEVYAERAPALGLDVLADQQLAGLVMWVPACLPYLVGGLWLMAAWMQRAQRRQDPAYAAPPPFEPRSPGPQA</sequence>
<proteinExistence type="predicted"/>
<evidence type="ECO:0000256" key="6">
    <source>
        <dbReference type="SAM" id="Phobius"/>
    </source>
</evidence>
<evidence type="ECO:0000313" key="8">
    <source>
        <dbReference type="EMBL" id="SKA08547.1"/>
    </source>
</evidence>
<dbReference type="RefSeq" id="WP_078758427.1">
    <property type="nucleotide sequence ID" value="NZ_FUXP01000006.1"/>
</dbReference>
<keyword evidence="9" id="KW-1185">Reference proteome</keyword>
<dbReference type="Proteomes" id="UP000190061">
    <property type="component" value="Unassembled WGS sequence"/>
</dbReference>
<feature type="transmembrane region" description="Helical" evidence="6">
    <location>
        <begin position="263"/>
        <end position="285"/>
    </location>
</feature>
<comment type="subcellular location">
    <subcellularLocation>
        <location evidence="1">Cell membrane</location>
        <topology evidence="1">Multi-pass membrane protein</topology>
    </subcellularLocation>
</comment>
<evidence type="ECO:0000256" key="3">
    <source>
        <dbReference type="ARBA" id="ARBA00022692"/>
    </source>
</evidence>
<dbReference type="STRING" id="1122188.SAMN02745674_01847"/>
<keyword evidence="3 6" id="KW-0812">Transmembrane</keyword>
<dbReference type="Pfam" id="PF09678">
    <property type="entry name" value="Caa3_CtaG"/>
    <property type="match status" value="1"/>
</dbReference>
<feature type="signal peptide" evidence="7">
    <location>
        <begin position="1"/>
        <end position="24"/>
    </location>
</feature>
<gene>
    <name evidence="8" type="ORF">SAMN02745674_01847</name>
</gene>
<evidence type="ECO:0000256" key="2">
    <source>
        <dbReference type="ARBA" id="ARBA00022475"/>
    </source>
</evidence>
<keyword evidence="2" id="KW-1003">Cell membrane</keyword>
<evidence type="ECO:0000256" key="1">
    <source>
        <dbReference type="ARBA" id="ARBA00004651"/>
    </source>
</evidence>
<dbReference type="OrthoDB" id="9808789at2"/>
<feature type="transmembrane region" description="Helical" evidence="6">
    <location>
        <begin position="72"/>
        <end position="91"/>
    </location>
</feature>
<organism evidence="8 9">
    <name type="scientific">Lysobacter spongiicola DSM 21749</name>
    <dbReference type="NCBI Taxonomy" id="1122188"/>
    <lineage>
        <taxon>Bacteria</taxon>
        <taxon>Pseudomonadati</taxon>
        <taxon>Pseudomonadota</taxon>
        <taxon>Gammaproteobacteria</taxon>
        <taxon>Lysobacterales</taxon>
        <taxon>Lysobacteraceae</taxon>
        <taxon>Novilysobacter</taxon>
    </lineage>
</organism>
<keyword evidence="7" id="KW-0732">Signal</keyword>
<evidence type="ECO:0000256" key="5">
    <source>
        <dbReference type="ARBA" id="ARBA00023136"/>
    </source>
</evidence>
<reference evidence="8 9" key="1">
    <citation type="submission" date="2017-02" db="EMBL/GenBank/DDBJ databases">
        <authorList>
            <person name="Peterson S.W."/>
        </authorList>
    </citation>
    <scope>NUCLEOTIDE SEQUENCE [LARGE SCALE GENOMIC DNA]</scope>
    <source>
        <strain evidence="8 9">DSM 21749</strain>
    </source>
</reference>
<feature type="transmembrane region" description="Helical" evidence="6">
    <location>
        <begin position="152"/>
        <end position="171"/>
    </location>
</feature>
<feature type="transmembrane region" description="Helical" evidence="6">
    <location>
        <begin position="183"/>
        <end position="205"/>
    </location>
</feature>
<dbReference type="EMBL" id="FUXP01000006">
    <property type="protein sequence ID" value="SKA08547.1"/>
    <property type="molecule type" value="Genomic_DNA"/>
</dbReference>
<name>A0A1T4QY98_9GAMM</name>
<evidence type="ECO:0000313" key="9">
    <source>
        <dbReference type="Proteomes" id="UP000190061"/>
    </source>
</evidence>
<evidence type="ECO:0000256" key="7">
    <source>
        <dbReference type="SAM" id="SignalP"/>
    </source>
</evidence>
<dbReference type="InterPro" id="IPR019108">
    <property type="entry name" value="Caa3_assmbl_CtaG-rel"/>
</dbReference>
<keyword evidence="5 6" id="KW-0472">Membrane</keyword>
<feature type="transmembrane region" description="Helical" evidence="6">
    <location>
        <begin position="42"/>
        <end position="60"/>
    </location>
</feature>
<feature type="transmembrane region" description="Helical" evidence="6">
    <location>
        <begin position="217"/>
        <end position="237"/>
    </location>
</feature>
<feature type="transmembrane region" description="Helical" evidence="6">
    <location>
        <begin position="111"/>
        <end position="132"/>
    </location>
</feature>
<accession>A0A1T4QY98</accession>
<feature type="chain" id="PRO_5013318429" evidence="7">
    <location>
        <begin position="25"/>
        <end position="314"/>
    </location>
</feature>
<dbReference type="GO" id="GO:0005886">
    <property type="term" value="C:plasma membrane"/>
    <property type="evidence" value="ECO:0007669"/>
    <property type="project" value="UniProtKB-SubCell"/>
</dbReference>